<keyword evidence="4" id="KW-1185">Reference proteome</keyword>
<protein>
    <submittedName>
        <fullName evidence="3">Phosphatase PAP2 family protein</fullName>
    </submittedName>
</protein>
<organism evidence="3 4">
    <name type="scientific">Ottowia testudinis</name>
    <dbReference type="NCBI Taxonomy" id="2816950"/>
    <lineage>
        <taxon>Bacteria</taxon>
        <taxon>Pseudomonadati</taxon>
        <taxon>Pseudomonadota</taxon>
        <taxon>Betaproteobacteria</taxon>
        <taxon>Burkholderiales</taxon>
        <taxon>Comamonadaceae</taxon>
        <taxon>Ottowia</taxon>
    </lineage>
</organism>
<keyword evidence="1" id="KW-1133">Transmembrane helix</keyword>
<keyword evidence="1" id="KW-0812">Transmembrane</keyword>
<proteinExistence type="predicted"/>
<feature type="transmembrane region" description="Helical" evidence="1">
    <location>
        <begin position="252"/>
        <end position="270"/>
    </location>
</feature>
<keyword evidence="1" id="KW-0472">Membrane</keyword>
<feature type="domain" description="Phosphatidic acid phosphatase type 2/haloperoxidase" evidence="2">
    <location>
        <begin position="154"/>
        <end position="267"/>
    </location>
</feature>
<dbReference type="PANTHER" id="PTHR14969:SF13">
    <property type="entry name" value="AT30094P"/>
    <property type="match status" value="1"/>
</dbReference>
<dbReference type="PANTHER" id="PTHR14969">
    <property type="entry name" value="SPHINGOSINE-1-PHOSPHATE PHOSPHOHYDROLASE"/>
    <property type="match status" value="1"/>
</dbReference>
<feature type="transmembrane region" description="Helical" evidence="1">
    <location>
        <begin position="74"/>
        <end position="93"/>
    </location>
</feature>
<dbReference type="SMART" id="SM00014">
    <property type="entry name" value="acidPPc"/>
    <property type="match status" value="1"/>
</dbReference>
<dbReference type="InterPro" id="IPR000326">
    <property type="entry name" value="PAP2/HPO"/>
</dbReference>
<dbReference type="AlphaFoldDB" id="A0A975CKI9"/>
<evidence type="ECO:0000259" key="2">
    <source>
        <dbReference type="SMART" id="SM00014"/>
    </source>
</evidence>
<gene>
    <name evidence="3" type="ORF">J1M35_02905</name>
</gene>
<feature type="transmembrane region" description="Helical" evidence="1">
    <location>
        <begin position="155"/>
        <end position="173"/>
    </location>
</feature>
<evidence type="ECO:0000256" key="1">
    <source>
        <dbReference type="SAM" id="Phobius"/>
    </source>
</evidence>
<dbReference type="Gene3D" id="1.20.144.10">
    <property type="entry name" value="Phosphatidic acid phosphatase type 2/haloperoxidase"/>
    <property type="match status" value="1"/>
</dbReference>
<dbReference type="InterPro" id="IPR036938">
    <property type="entry name" value="PAP2/HPO_sf"/>
</dbReference>
<evidence type="ECO:0000313" key="3">
    <source>
        <dbReference type="EMBL" id="QTD45884.1"/>
    </source>
</evidence>
<dbReference type="EMBL" id="CP071796">
    <property type="protein sequence ID" value="QTD45884.1"/>
    <property type="molecule type" value="Genomic_DNA"/>
</dbReference>
<feature type="transmembrane region" description="Helical" evidence="1">
    <location>
        <begin position="129"/>
        <end position="148"/>
    </location>
</feature>
<name>A0A975CKI9_9BURK</name>
<dbReference type="KEGG" id="otd:J1M35_02905"/>
<accession>A0A975CKI9</accession>
<dbReference type="Proteomes" id="UP000663903">
    <property type="component" value="Chromosome"/>
</dbReference>
<dbReference type="Pfam" id="PF01569">
    <property type="entry name" value="PAP2"/>
    <property type="match status" value="1"/>
</dbReference>
<reference evidence="3" key="1">
    <citation type="submission" date="2021-03" db="EMBL/GenBank/DDBJ databases">
        <title>Ottowia sp. 27C isolated from the cloaca of a Giant Asian pond turtle (Heosemys grandis).</title>
        <authorList>
            <person name="Spergser J."/>
            <person name="Busse H.-J."/>
        </authorList>
    </citation>
    <scope>NUCLEOTIDE SEQUENCE</scope>
    <source>
        <strain evidence="3">27C</strain>
    </source>
</reference>
<feature type="transmembrane region" description="Helical" evidence="1">
    <location>
        <begin position="225"/>
        <end position="246"/>
    </location>
</feature>
<sequence length="276" mass="29241">MSAGAAVPREVASAIARTQNAFDPYAPWLLLALLLLAGVLLRRYRQRTSADAGGRRAGGFARGAVAPLPDLPQALCLAAPLALLWAALAWAVHTGPQAWVTRLDAQAAHFAQSVTTPLLHWLALRLSDLGDVTALTVLTVVVAAWLWWGQRAHALAVAWLLSISANSLAVRVLKNLFERARPESASALVTSGYSFPSGHAAGALMVLGLLAWVLHARAGQRWRPWIVVVAAALIAGIAASRVLLGVHYLSDVLGGLLWSATTLLLTAGVIKHAGRW</sequence>
<dbReference type="SUPFAM" id="SSF48317">
    <property type="entry name" value="Acid phosphatase/Vanadium-dependent haloperoxidase"/>
    <property type="match status" value="1"/>
</dbReference>
<dbReference type="CDD" id="cd03392">
    <property type="entry name" value="PAP2_like_2"/>
    <property type="match status" value="1"/>
</dbReference>
<dbReference type="RefSeq" id="WP_208009680.1">
    <property type="nucleotide sequence ID" value="NZ_CP071796.1"/>
</dbReference>
<feature type="transmembrane region" description="Helical" evidence="1">
    <location>
        <begin position="25"/>
        <end position="41"/>
    </location>
</feature>
<evidence type="ECO:0000313" key="4">
    <source>
        <dbReference type="Proteomes" id="UP000663903"/>
    </source>
</evidence>
<feature type="transmembrane region" description="Helical" evidence="1">
    <location>
        <begin position="193"/>
        <end position="213"/>
    </location>
</feature>